<comment type="caution">
    <text evidence="1">The sequence shown here is derived from an EMBL/GenBank/DDBJ whole genome shotgun (WGS) entry which is preliminary data.</text>
</comment>
<dbReference type="EMBL" id="BDGG01000006">
    <property type="protein sequence ID" value="GAV00469.1"/>
    <property type="molecule type" value="Genomic_DNA"/>
</dbReference>
<accession>A0A1D1VPJ7</accession>
<sequence>MFRMAVITASPSSLALTTLDSRPLYEALAIHIGPPLGRTTTACTMTKAFPPSAVGTVMYLMSPNVYLCAIQFPRCLSPAGILLSREKMSSILASVVLAESN</sequence>
<name>A0A1D1VPJ7_RAMVA</name>
<evidence type="ECO:0000313" key="1">
    <source>
        <dbReference type="EMBL" id="GAV00469.1"/>
    </source>
</evidence>
<keyword evidence="2" id="KW-1185">Reference proteome</keyword>
<proteinExistence type="predicted"/>
<protein>
    <submittedName>
        <fullName evidence="1">Uncharacterized protein</fullName>
    </submittedName>
</protein>
<dbReference type="AlphaFoldDB" id="A0A1D1VPJ7"/>
<dbReference type="Proteomes" id="UP000186922">
    <property type="component" value="Unassembled WGS sequence"/>
</dbReference>
<reference evidence="1 2" key="1">
    <citation type="journal article" date="2016" name="Nat. Commun.">
        <title>Extremotolerant tardigrade genome and improved radiotolerance of human cultured cells by tardigrade-unique protein.</title>
        <authorList>
            <person name="Hashimoto T."/>
            <person name="Horikawa D.D."/>
            <person name="Saito Y."/>
            <person name="Kuwahara H."/>
            <person name="Kozuka-Hata H."/>
            <person name="Shin-I T."/>
            <person name="Minakuchi Y."/>
            <person name="Ohishi K."/>
            <person name="Motoyama A."/>
            <person name="Aizu T."/>
            <person name="Enomoto A."/>
            <person name="Kondo K."/>
            <person name="Tanaka S."/>
            <person name="Hara Y."/>
            <person name="Koshikawa S."/>
            <person name="Sagara H."/>
            <person name="Miura T."/>
            <person name="Yokobori S."/>
            <person name="Miyagawa K."/>
            <person name="Suzuki Y."/>
            <person name="Kubo T."/>
            <person name="Oyama M."/>
            <person name="Kohara Y."/>
            <person name="Fujiyama A."/>
            <person name="Arakawa K."/>
            <person name="Katayama T."/>
            <person name="Toyoda A."/>
            <person name="Kunieda T."/>
        </authorList>
    </citation>
    <scope>NUCLEOTIDE SEQUENCE [LARGE SCALE GENOMIC DNA]</scope>
    <source>
        <strain evidence="1 2">YOKOZUNA-1</strain>
    </source>
</reference>
<organism evidence="1 2">
    <name type="scientific">Ramazzottius varieornatus</name>
    <name type="common">Water bear</name>
    <name type="synonym">Tardigrade</name>
    <dbReference type="NCBI Taxonomy" id="947166"/>
    <lineage>
        <taxon>Eukaryota</taxon>
        <taxon>Metazoa</taxon>
        <taxon>Ecdysozoa</taxon>
        <taxon>Tardigrada</taxon>
        <taxon>Eutardigrada</taxon>
        <taxon>Parachela</taxon>
        <taxon>Hypsibioidea</taxon>
        <taxon>Ramazzottiidae</taxon>
        <taxon>Ramazzottius</taxon>
    </lineage>
</organism>
<gene>
    <name evidence="1" type="primary">RvY_11312-1</name>
    <name evidence="1" type="synonym">RvY_11312.1</name>
    <name evidence="1" type="ORF">RvY_11312</name>
</gene>
<evidence type="ECO:0000313" key="2">
    <source>
        <dbReference type="Proteomes" id="UP000186922"/>
    </source>
</evidence>